<evidence type="ECO:0000259" key="4">
    <source>
        <dbReference type="Pfam" id="PF13579"/>
    </source>
</evidence>
<dbReference type="EC" id="2.4.1.250" evidence="5"/>
<gene>
    <name evidence="5" type="primary">mshA_9</name>
    <name evidence="5" type="ORF">LMG28138_04901</name>
</gene>
<evidence type="ECO:0000313" key="6">
    <source>
        <dbReference type="Proteomes" id="UP000494115"/>
    </source>
</evidence>
<organism evidence="5 6">
    <name type="scientific">Pararobbsia alpina</name>
    <dbReference type="NCBI Taxonomy" id="621374"/>
    <lineage>
        <taxon>Bacteria</taxon>
        <taxon>Pseudomonadati</taxon>
        <taxon>Pseudomonadota</taxon>
        <taxon>Betaproteobacteria</taxon>
        <taxon>Burkholderiales</taxon>
        <taxon>Burkholderiaceae</taxon>
        <taxon>Pararobbsia</taxon>
    </lineage>
</organism>
<keyword evidence="6" id="KW-1185">Reference proteome</keyword>
<proteinExistence type="predicted"/>
<dbReference type="PANTHER" id="PTHR12526">
    <property type="entry name" value="GLYCOSYLTRANSFERASE"/>
    <property type="match status" value="1"/>
</dbReference>
<accession>A0A6S7BI08</accession>
<keyword evidence="2 5" id="KW-0808">Transferase</keyword>
<evidence type="ECO:0000259" key="3">
    <source>
        <dbReference type="Pfam" id="PF00534"/>
    </source>
</evidence>
<feature type="domain" description="Glycosyltransferase subfamily 4-like N-terminal" evidence="4">
    <location>
        <begin position="22"/>
        <end position="193"/>
    </location>
</feature>
<dbReference type="GO" id="GO:0102710">
    <property type="term" value="F:D-inositol-3-phosphate glycosyltransferase activity"/>
    <property type="evidence" value="ECO:0007669"/>
    <property type="project" value="UniProtKB-EC"/>
</dbReference>
<dbReference type="Gene3D" id="3.40.50.2000">
    <property type="entry name" value="Glycogen Phosphorylase B"/>
    <property type="match status" value="2"/>
</dbReference>
<feature type="domain" description="Glycosyl transferase family 1" evidence="3">
    <location>
        <begin position="204"/>
        <end position="380"/>
    </location>
</feature>
<dbReference type="InterPro" id="IPR001296">
    <property type="entry name" value="Glyco_trans_1"/>
</dbReference>
<reference evidence="5 6" key="1">
    <citation type="submission" date="2020-04" db="EMBL/GenBank/DDBJ databases">
        <authorList>
            <person name="De Canck E."/>
        </authorList>
    </citation>
    <scope>NUCLEOTIDE SEQUENCE [LARGE SCALE GENOMIC DNA]</scope>
    <source>
        <strain evidence="5 6">LMG 28138</strain>
    </source>
</reference>
<dbReference type="Proteomes" id="UP000494115">
    <property type="component" value="Unassembled WGS sequence"/>
</dbReference>
<sequence length="436" mass="47613">MKVALISEHASPLALAGSVDSGGQNIYVAHVARELNRLGHTVDVFTRRDRSLLPATATMDGVRVVHVPAGPPVQLPKEQLLPYMPEFAEYLVRFSAESTPYDVTHANFFMSGVVGLELKRRLGTPLVTTFHALGRVRRIHQGANDGFPDERFAIEDSLVRHSDSIIAECPQDEEDLVTLYNADPAKIDRVPCGFDPAEFQPLDRTIARNSLDWPQDAFIVLQLGRIVPRKGIDNVVEGIGALRRYHGETAHLYVVGGNSEAPNALATPEMTRLGEIAQQCGVANTTTFLGRRRRGQLCQLYSAADVFVTTPWYEPFGITPLEAMACALPVVGADVGGIRYSVRDGETGFLVPPRDPLALAQRLSALRNDPALRERMGQAGLARAKAMFTWAGVAQSLAHVYARVAQPLANLRAVRAPESIDEGCRQANVRLEATGR</sequence>
<dbReference type="PANTHER" id="PTHR12526:SF510">
    <property type="entry name" value="D-INOSITOL 3-PHOSPHATE GLYCOSYLTRANSFERASE"/>
    <property type="match status" value="1"/>
</dbReference>
<evidence type="ECO:0000313" key="5">
    <source>
        <dbReference type="EMBL" id="CAB3800695.1"/>
    </source>
</evidence>
<dbReference type="Pfam" id="PF00534">
    <property type="entry name" value="Glycos_transf_1"/>
    <property type="match status" value="1"/>
</dbReference>
<dbReference type="AlphaFoldDB" id="A0A6S7BI08"/>
<dbReference type="Pfam" id="PF13579">
    <property type="entry name" value="Glyco_trans_4_4"/>
    <property type="match status" value="1"/>
</dbReference>
<keyword evidence="1 5" id="KW-0328">Glycosyltransferase</keyword>
<evidence type="ECO:0000256" key="1">
    <source>
        <dbReference type="ARBA" id="ARBA00022676"/>
    </source>
</evidence>
<protein>
    <submittedName>
        <fullName evidence="5">D-inositol 3-phosphate glycosyltransferase</fullName>
        <ecNumber evidence="5">2.4.1.250</ecNumber>
    </submittedName>
</protein>
<name>A0A6S7BI08_9BURK</name>
<evidence type="ECO:0000256" key="2">
    <source>
        <dbReference type="ARBA" id="ARBA00022679"/>
    </source>
</evidence>
<dbReference type="RefSeq" id="WP_175107517.1">
    <property type="nucleotide sequence ID" value="NZ_CADIKM010000039.1"/>
</dbReference>
<dbReference type="EMBL" id="CADIKM010000039">
    <property type="protein sequence ID" value="CAB3800695.1"/>
    <property type="molecule type" value="Genomic_DNA"/>
</dbReference>
<dbReference type="CDD" id="cd03800">
    <property type="entry name" value="GT4_sucrose_synthase"/>
    <property type="match status" value="1"/>
</dbReference>
<dbReference type="InterPro" id="IPR028098">
    <property type="entry name" value="Glyco_trans_4-like_N"/>
</dbReference>
<dbReference type="SUPFAM" id="SSF53756">
    <property type="entry name" value="UDP-Glycosyltransferase/glycogen phosphorylase"/>
    <property type="match status" value="1"/>
</dbReference>